<dbReference type="RefSeq" id="WP_309938019.1">
    <property type="nucleotide sequence ID" value="NZ_AP025305.1"/>
</dbReference>
<evidence type="ECO:0000313" key="3">
    <source>
        <dbReference type="Proteomes" id="UP001185092"/>
    </source>
</evidence>
<dbReference type="InterPro" id="IPR039422">
    <property type="entry name" value="MarR/SlyA-like"/>
</dbReference>
<organism evidence="2 3">
    <name type="scientific">Aureibacter tunicatorum</name>
    <dbReference type="NCBI Taxonomy" id="866807"/>
    <lineage>
        <taxon>Bacteria</taxon>
        <taxon>Pseudomonadati</taxon>
        <taxon>Bacteroidota</taxon>
        <taxon>Cytophagia</taxon>
        <taxon>Cytophagales</taxon>
        <taxon>Persicobacteraceae</taxon>
        <taxon>Aureibacter</taxon>
    </lineage>
</organism>
<dbReference type="InterPro" id="IPR036388">
    <property type="entry name" value="WH-like_DNA-bd_sf"/>
</dbReference>
<dbReference type="Proteomes" id="UP001185092">
    <property type="component" value="Unassembled WGS sequence"/>
</dbReference>
<dbReference type="SMART" id="SM00347">
    <property type="entry name" value="HTH_MARR"/>
    <property type="match status" value="1"/>
</dbReference>
<dbReference type="SUPFAM" id="SSF46785">
    <property type="entry name" value="Winged helix' DNA-binding domain"/>
    <property type="match status" value="1"/>
</dbReference>
<comment type="caution">
    <text evidence="2">The sequence shown here is derived from an EMBL/GenBank/DDBJ whole genome shotgun (WGS) entry which is preliminary data.</text>
</comment>
<sequence length="150" mass="17562">MGRIEDEMNTKFANGKQRMMSSIVFTSNWIQNRFGDFIKPFGISSQQFNILRILRGAKEWLSMNEVKKRMVEKSPNTTRLCDKLLAKELILREKCHEDKRVVYLKISDKGLELLSEIDQAEAQIDMCDYFENFTEEEADLVTNVLNKMRG</sequence>
<dbReference type="Gene3D" id="1.10.10.10">
    <property type="entry name" value="Winged helix-like DNA-binding domain superfamily/Winged helix DNA-binding domain"/>
    <property type="match status" value="1"/>
</dbReference>
<name>A0AAE3XM29_9BACT</name>
<evidence type="ECO:0000259" key="1">
    <source>
        <dbReference type="PROSITE" id="PS50995"/>
    </source>
</evidence>
<proteinExistence type="predicted"/>
<dbReference type="PANTHER" id="PTHR33164">
    <property type="entry name" value="TRANSCRIPTIONAL REGULATOR, MARR FAMILY"/>
    <property type="match status" value="1"/>
</dbReference>
<accession>A0AAE3XM29</accession>
<dbReference type="GO" id="GO:0006950">
    <property type="term" value="P:response to stress"/>
    <property type="evidence" value="ECO:0007669"/>
    <property type="project" value="TreeGrafter"/>
</dbReference>
<evidence type="ECO:0000313" key="2">
    <source>
        <dbReference type="EMBL" id="MDR6238508.1"/>
    </source>
</evidence>
<dbReference type="InterPro" id="IPR036390">
    <property type="entry name" value="WH_DNA-bd_sf"/>
</dbReference>
<dbReference type="GO" id="GO:0003700">
    <property type="term" value="F:DNA-binding transcription factor activity"/>
    <property type="evidence" value="ECO:0007669"/>
    <property type="project" value="InterPro"/>
</dbReference>
<dbReference type="EMBL" id="JAVDQD010000002">
    <property type="protein sequence ID" value="MDR6238508.1"/>
    <property type="molecule type" value="Genomic_DNA"/>
</dbReference>
<dbReference type="AlphaFoldDB" id="A0AAE3XM29"/>
<dbReference type="PROSITE" id="PS50995">
    <property type="entry name" value="HTH_MARR_2"/>
    <property type="match status" value="1"/>
</dbReference>
<dbReference type="PANTHER" id="PTHR33164:SF101">
    <property type="entry name" value="TRANSCRIPTIONAL REPRESSOR MPRA"/>
    <property type="match status" value="1"/>
</dbReference>
<dbReference type="Pfam" id="PF01047">
    <property type="entry name" value="MarR"/>
    <property type="match status" value="1"/>
</dbReference>
<gene>
    <name evidence="2" type="ORF">HNQ88_001545</name>
</gene>
<protein>
    <submittedName>
        <fullName evidence="2">DNA-binding MarR family transcriptional regulator</fullName>
    </submittedName>
</protein>
<reference evidence="2" key="1">
    <citation type="submission" date="2023-07" db="EMBL/GenBank/DDBJ databases">
        <title>Genomic Encyclopedia of Type Strains, Phase IV (KMG-IV): sequencing the most valuable type-strain genomes for metagenomic binning, comparative biology and taxonomic classification.</title>
        <authorList>
            <person name="Goeker M."/>
        </authorList>
    </citation>
    <scope>NUCLEOTIDE SEQUENCE</scope>
    <source>
        <strain evidence="2">DSM 26174</strain>
    </source>
</reference>
<feature type="domain" description="HTH marR-type" evidence="1">
    <location>
        <begin position="1"/>
        <end position="150"/>
    </location>
</feature>
<dbReference type="GO" id="GO:0003677">
    <property type="term" value="F:DNA binding"/>
    <property type="evidence" value="ECO:0007669"/>
    <property type="project" value="UniProtKB-KW"/>
</dbReference>
<keyword evidence="3" id="KW-1185">Reference proteome</keyword>
<keyword evidence="2" id="KW-0238">DNA-binding</keyword>
<dbReference type="PRINTS" id="PR00598">
    <property type="entry name" value="HTHMARR"/>
</dbReference>
<dbReference type="InterPro" id="IPR000835">
    <property type="entry name" value="HTH_MarR-typ"/>
</dbReference>